<dbReference type="Proteomes" id="UP000553632">
    <property type="component" value="Unassembled WGS sequence"/>
</dbReference>
<dbReference type="InterPro" id="IPR023780">
    <property type="entry name" value="Chromo_domain"/>
</dbReference>
<protein>
    <submittedName>
        <fullName evidence="3">Choline dehydrogenase 7</fullName>
    </submittedName>
</protein>
<organism evidence="3 4">
    <name type="scientific">Perkinsus olseni</name>
    <name type="common">Perkinsus atlanticus</name>
    <dbReference type="NCBI Taxonomy" id="32597"/>
    <lineage>
        <taxon>Eukaryota</taxon>
        <taxon>Sar</taxon>
        <taxon>Alveolata</taxon>
        <taxon>Perkinsozoa</taxon>
        <taxon>Perkinsea</taxon>
        <taxon>Perkinsida</taxon>
        <taxon>Perkinsidae</taxon>
        <taxon>Perkinsus</taxon>
    </lineage>
</organism>
<dbReference type="AlphaFoldDB" id="A0A7J6RT42"/>
<evidence type="ECO:0000313" key="4">
    <source>
        <dbReference type="Proteomes" id="UP000553632"/>
    </source>
</evidence>
<evidence type="ECO:0000256" key="1">
    <source>
        <dbReference type="SAM" id="MobiDB-lite"/>
    </source>
</evidence>
<accession>A0A7J6RT42</accession>
<gene>
    <name evidence="3" type="primary">CHD7_10</name>
    <name evidence="3" type="ORF">FOZ63_017811</name>
</gene>
<dbReference type="PROSITE" id="PS50013">
    <property type="entry name" value="CHROMO_2"/>
    <property type="match status" value="1"/>
</dbReference>
<feature type="region of interest" description="Disordered" evidence="1">
    <location>
        <begin position="89"/>
        <end position="116"/>
    </location>
</feature>
<feature type="domain" description="Chromo" evidence="2">
    <location>
        <begin position="35"/>
        <end position="96"/>
    </location>
</feature>
<feature type="region of interest" description="Disordered" evidence="1">
    <location>
        <begin position="1"/>
        <end position="30"/>
    </location>
</feature>
<evidence type="ECO:0000259" key="2">
    <source>
        <dbReference type="PROSITE" id="PS50013"/>
    </source>
</evidence>
<dbReference type="InterPro" id="IPR000953">
    <property type="entry name" value="Chromo/chromo_shadow_dom"/>
</dbReference>
<name>A0A7J6RT42_PEROL</name>
<dbReference type="SUPFAM" id="SSF54160">
    <property type="entry name" value="Chromo domain-like"/>
    <property type="match status" value="1"/>
</dbReference>
<comment type="caution">
    <text evidence="3">The sequence shown here is derived from an EMBL/GenBank/DDBJ whole genome shotgun (WGS) entry which is preliminary data.</text>
</comment>
<dbReference type="Pfam" id="PF00385">
    <property type="entry name" value="Chromo"/>
    <property type="match status" value="1"/>
</dbReference>
<reference evidence="3 4" key="1">
    <citation type="submission" date="2020-04" db="EMBL/GenBank/DDBJ databases">
        <title>Perkinsus olseni comparative genomics.</title>
        <authorList>
            <person name="Bogema D.R."/>
        </authorList>
    </citation>
    <scope>NUCLEOTIDE SEQUENCE [LARGE SCALE GENOMIC DNA]</scope>
    <source>
        <strain evidence="3 4">ATCC PRA-207</strain>
    </source>
</reference>
<sequence>MPATTRRPRRKARSPESAPSATSLEVDDDQQQLQQQIELLIARRDDSSEYLVKWKGASYRQLEWVKKVTLLDKFPMALQRMRHFDAKHPGSEYEFSSKPLPPTSPRKSGIHAKSDQDSLLERLVERDI</sequence>
<dbReference type="InterPro" id="IPR016197">
    <property type="entry name" value="Chromo-like_dom_sf"/>
</dbReference>
<proteinExistence type="predicted"/>
<keyword evidence="4" id="KW-1185">Reference proteome</keyword>
<dbReference type="Gene3D" id="2.40.50.40">
    <property type="match status" value="1"/>
</dbReference>
<evidence type="ECO:0000313" key="3">
    <source>
        <dbReference type="EMBL" id="KAF4722930.1"/>
    </source>
</evidence>
<feature type="compositionally biased region" description="Basic residues" evidence="1">
    <location>
        <begin position="1"/>
        <end position="12"/>
    </location>
</feature>
<dbReference type="EMBL" id="JABANO010023797">
    <property type="protein sequence ID" value="KAF4722930.1"/>
    <property type="molecule type" value="Genomic_DNA"/>
</dbReference>
<feature type="non-terminal residue" evidence="3">
    <location>
        <position position="1"/>
    </location>
</feature>